<dbReference type="AlphaFoldDB" id="A0A953I4I8"/>
<evidence type="ECO:0000256" key="1">
    <source>
        <dbReference type="SAM" id="MobiDB-lite"/>
    </source>
</evidence>
<keyword evidence="2" id="KW-0812">Transmembrane</keyword>
<gene>
    <name evidence="4" type="ORF">CWE10_11155</name>
</gene>
<evidence type="ECO:0000256" key="3">
    <source>
        <dbReference type="SAM" id="SignalP"/>
    </source>
</evidence>
<keyword evidence="2" id="KW-0472">Membrane</keyword>
<feature type="transmembrane region" description="Helical" evidence="2">
    <location>
        <begin position="486"/>
        <end position="507"/>
    </location>
</feature>
<dbReference type="Gene3D" id="2.60.40.3680">
    <property type="match status" value="1"/>
</dbReference>
<comment type="caution">
    <text evidence="4">The sequence shown here is derived from an EMBL/GenBank/DDBJ whole genome shotgun (WGS) entry which is preliminary data.</text>
</comment>
<evidence type="ECO:0008006" key="6">
    <source>
        <dbReference type="Google" id="ProtNLM"/>
    </source>
</evidence>
<evidence type="ECO:0000256" key="2">
    <source>
        <dbReference type="SAM" id="Phobius"/>
    </source>
</evidence>
<keyword evidence="3" id="KW-0732">Signal</keyword>
<proteinExistence type="predicted"/>
<sequence>MRRFWIALLLVLGLSATCLGDSAPLAPVGPHVQPLDSTTVRLAEERIEIFLRRDTRHDDRLSTSAVGEYRIWFRFEPEADEEMMVGFPLFIFDPEQAIFGAHIENLRVEIDGREVATEVRESAVHQDADAGPVNWAVFPVTFRAGQPLEMVVSYTMNVLPYGKGYGAPLWVAYVLRTGAHWAGTIGRAEAVLAMDRPIRAEDIRSEENPFRITTPGWVLEDGALCWVWEDVEPDFDIHVVLENPYWRDMGVEIREMLQAGIADPAALTAVIEATRSLAEAGNMGMNSSLRDGSLPGEAADRLLPDVLAAAGSFLAEHPEDDEVRVPYLLLLRETSLPLVWESADWVWRVRSEDHLALFLREAVAHGMTDRLYVERWRPWAEEELAGYPWRPETQDAIAAFLTEVMPGTFASEDAARAWVEANAGEALTPERADRLAAEAVRRAATAGSGAAQPPAADPADRPSPPAGETPAPGAAEPTDAGARRGWAPAVGVAVGAVLLLALGTVVVRRRHRSDGEARKG</sequence>
<protein>
    <recommendedName>
        <fullName evidence="6">Peptidase MA-like domain-containing protein</fullName>
    </recommendedName>
</protein>
<feature type="chain" id="PRO_5039587576" description="Peptidase MA-like domain-containing protein" evidence="3">
    <location>
        <begin position="21"/>
        <end position="520"/>
    </location>
</feature>
<evidence type="ECO:0000313" key="4">
    <source>
        <dbReference type="EMBL" id="MBY6276747.1"/>
    </source>
</evidence>
<accession>A0A953I4I8</accession>
<feature type="compositionally biased region" description="Low complexity" evidence="1">
    <location>
        <begin position="442"/>
        <end position="454"/>
    </location>
</feature>
<feature type="compositionally biased region" description="Low complexity" evidence="1">
    <location>
        <begin position="468"/>
        <end position="482"/>
    </location>
</feature>
<keyword evidence="2" id="KW-1133">Transmembrane helix</keyword>
<feature type="signal peptide" evidence="3">
    <location>
        <begin position="1"/>
        <end position="20"/>
    </location>
</feature>
<name>A0A953I4I8_SYMTR</name>
<dbReference type="Proteomes" id="UP000732377">
    <property type="component" value="Unassembled WGS sequence"/>
</dbReference>
<evidence type="ECO:0000313" key="5">
    <source>
        <dbReference type="Proteomes" id="UP000732377"/>
    </source>
</evidence>
<organism evidence="4 5">
    <name type="scientific">Symbiobacterium thermophilum</name>
    <dbReference type="NCBI Taxonomy" id="2734"/>
    <lineage>
        <taxon>Bacteria</taxon>
        <taxon>Bacillati</taxon>
        <taxon>Bacillota</taxon>
        <taxon>Clostridia</taxon>
        <taxon>Eubacteriales</taxon>
        <taxon>Symbiobacteriaceae</taxon>
        <taxon>Symbiobacterium</taxon>
    </lineage>
</organism>
<dbReference type="RefSeq" id="WP_273379821.1">
    <property type="nucleotide sequence ID" value="NZ_PIUK01000105.1"/>
</dbReference>
<feature type="region of interest" description="Disordered" evidence="1">
    <location>
        <begin position="439"/>
        <end position="482"/>
    </location>
</feature>
<dbReference type="EMBL" id="PIUK01000105">
    <property type="protein sequence ID" value="MBY6276747.1"/>
    <property type="molecule type" value="Genomic_DNA"/>
</dbReference>
<reference evidence="4" key="1">
    <citation type="submission" date="2017-11" db="EMBL/GenBank/DDBJ databases">
        <title>Three new genomes from thermophilic consortium.</title>
        <authorList>
            <person name="Quaggio R."/>
            <person name="Amgarten D."/>
            <person name="Setubal J.C."/>
        </authorList>
    </citation>
    <scope>NUCLEOTIDE SEQUENCE</scope>
    <source>
        <strain evidence="4">ZCTH01-B2</strain>
    </source>
</reference>